<dbReference type="RefSeq" id="WP_046107333.1">
    <property type="nucleotide sequence ID" value="NZ_JZEX01000052.1"/>
</dbReference>
<evidence type="ECO:0000259" key="1">
    <source>
        <dbReference type="PROSITE" id="PS51186"/>
    </source>
</evidence>
<dbReference type="InterPro" id="IPR051531">
    <property type="entry name" value="N-acetyltransferase"/>
</dbReference>
<dbReference type="PANTHER" id="PTHR43792">
    <property type="entry name" value="GNAT FAMILY, PUTATIVE (AFU_ORTHOLOGUE AFUA_3G00765)-RELATED-RELATED"/>
    <property type="match status" value="1"/>
</dbReference>
<dbReference type="EMBL" id="JZEX01000052">
    <property type="protein sequence ID" value="KKB13028.1"/>
    <property type="molecule type" value="Genomic_DNA"/>
</dbReference>
<evidence type="ECO:0000313" key="3">
    <source>
        <dbReference type="Proteomes" id="UP000033632"/>
    </source>
</evidence>
<evidence type="ECO:0000313" key="2">
    <source>
        <dbReference type="EMBL" id="KKB13028.1"/>
    </source>
</evidence>
<feature type="domain" description="N-acetyltransferase" evidence="1">
    <location>
        <begin position="8"/>
        <end position="176"/>
    </location>
</feature>
<dbReference type="Pfam" id="PF13302">
    <property type="entry name" value="Acetyltransf_3"/>
    <property type="match status" value="1"/>
</dbReference>
<dbReference type="AlphaFoldDB" id="A0A0F5FW37"/>
<dbReference type="InterPro" id="IPR000182">
    <property type="entry name" value="GNAT_dom"/>
</dbReference>
<gene>
    <name evidence="2" type="ORF">VE25_04130</name>
</gene>
<protein>
    <recommendedName>
        <fullName evidence="1">N-acetyltransferase domain-containing protein</fullName>
    </recommendedName>
</protein>
<dbReference type="InterPro" id="IPR016181">
    <property type="entry name" value="Acyl_CoA_acyltransferase"/>
</dbReference>
<dbReference type="GO" id="GO:0016747">
    <property type="term" value="F:acyltransferase activity, transferring groups other than amino-acyl groups"/>
    <property type="evidence" value="ECO:0007669"/>
    <property type="project" value="InterPro"/>
</dbReference>
<dbReference type="Proteomes" id="UP000033632">
    <property type="component" value="Unassembled WGS sequence"/>
</dbReference>
<comment type="caution">
    <text evidence="2">The sequence shown here is derived from an EMBL/GenBank/DDBJ whole genome shotgun (WGS) entry which is preliminary data.</text>
</comment>
<organism evidence="2 3">
    <name type="scientific">Devosia geojensis</name>
    <dbReference type="NCBI Taxonomy" id="443610"/>
    <lineage>
        <taxon>Bacteria</taxon>
        <taxon>Pseudomonadati</taxon>
        <taxon>Pseudomonadota</taxon>
        <taxon>Alphaproteobacteria</taxon>
        <taxon>Hyphomicrobiales</taxon>
        <taxon>Devosiaceae</taxon>
        <taxon>Devosia</taxon>
    </lineage>
</organism>
<proteinExistence type="predicted"/>
<dbReference type="STRING" id="443610.VE25_04130"/>
<dbReference type="Gene3D" id="3.40.630.30">
    <property type="match status" value="1"/>
</dbReference>
<keyword evidence="3" id="KW-1185">Reference proteome</keyword>
<sequence>MRIETERLILRPWEERDRAPLAAMLGDPHVMRFYTHPRSRAEADGWFDKMVADLATGITRLAAERKDDGALLGLVGLAAIEFEIPTAPATEVGWVLGSSYWGKGYAPEAAKACLDYAFTTLHLPEVVAFTTHQNLPSQRVMEKIGMRRDPSADFDHPRIPEGHPLRPHVLYRITNPRPA</sequence>
<dbReference type="SUPFAM" id="SSF55729">
    <property type="entry name" value="Acyl-CoA N-acyltransferases (Nat)"/>
    <property type="match status" value="1"/>
</dbReference>
<dbReference type="PROSITE" id="PS51186">
    <property type="entry name" value="GNAT"/>
    <property type="match status" value="1"/>
</dbReference>
<dbReference type="PANTHER" id="PTHR43792:SF1">
    <property type="entry name" value="N-ACETYLTRANSFERASE DOMAIN-CONTAINING PROTEIN"/>
    <property type="match status" value="1"/>
</dbReference>
<dbReference type="PATRIC" id="fig|443610.3.peg.3307"/>
<accession>A0A0F5FW37</accession>
<name>A0A0F5FW37_9HYPH</name>
<dbReference type="OrthoDB" id="6293260at2"/>
<reference evidence="2 3" key="1">
    <citation type="submission" date="2015-03" db="EMBL/GenBank/DDBJ databases">
        <authorList>
            <person name="Hassan Y.I."/>
            <person name="Lepp D."/>
            <person name="Li X.-Z."/>
            <person name="Zhou T."/>
        </authorList>
    </citation>
    <scope>NUCLEOTIDE SEQUENCE [LARGE SCALE GENOMIC DNA]</scope>
    <source>
        <strain evidence="2 3">BD-c194</strain>
    </source>
</reference>